<accession>A0AAV2Z336</accession>
<keyword evidence="4" id="KW-0408">Iron</keyword>
<dbReference type="SUPFAM" id="SSF48264">
    <property type="entry name" value="Cytochrome P450"/>
    <property type="match status" value="1"/>
</dbReference>
<comment type="similarity">
    <text evidence="1">Belongs to the cytochrome P450 family.</text>
</comment>
<evidence type="ECO:0000313" key="6">
    <source>
        <dbReference type="Proteomes" id="UP001146120"/>
    </source>
</evidence>
<dbReference type="GO" id="GO:0004497">
    <property type="term" value="F:monooxygenase activity"/>
    <property type="evidence" value="ECO:0007669"/>
    <property type="project" value="InterPro"/>
</dbReference>
<dbReference type="InterPro" id="IPR001128">
    <property type="entry name" value="Cyt_P450"/>
</dbReference>
<proteinExistence type="inferred from homology"/>
<evidence type="ECO:0000256" key="2">
    <source>
        <dbReference type="ARBA" id="ARBA00022723"/>
    </source>
</evidence>
<sequence>MVVITMPGSERLDALLLPAGLLVLTYGAWRVLFAAPIPYRLEKEPSSDKDGQPRLRKVPLPRPESTLWLWGNTLDTDKHHSHRYHDWLKDESERVGWRPWLLSMTGERPVIVLSTPEAFDDVLQKQSDIFEKGPLKRELMRDFLGDGIVSVDGELWRLQRKRTTHLLMAPSVFPFMAEVVEAQTHKFCAVVDALVAQQRSASLKKLLNSLTSDIFGHIGFGVDMRSLESDTSSMTLHPFMEAQEQAGVLLQARMQQPRWMWKLKRFLNIGSEKHGRKQINVMYSIVHDIILKCMARDPSTPRKDFLSVFLAQEQEREQKLDTTVVRDMAVTMFSAGQNTTAETMSWFIVMMNRYPAVAAKIRAEITDKLPALARANHAGVAASDVPVPSLDEVQELMYLEACLRESMRLNGMALNSRQAMKDTMLSDGTFLHYDVTFTFPVKGPLEVQPAHAA</sequence>
<dbReference type="GO" id="GO:0016705">
    <property type="term" value="F:oxidoreductase activity, acting on paired donors, with incorporation or reduction of molecular oxygen"/>
    <property type="evidence" value="ECO:0007669"/>
    <property type="project" value="InterPro"/>
</dbReference>
<evidence type="ECO:0000256" key="3">
    <source>
        <dbReference type="ARBA" id="ARBA00023002"/>
    </source>
</evidence>
<keyword evidence="2" id="KW-0479">Metal-binding</keyword>
<evidence type="ECO:0000256" key="1">
    <source>
        <dbReference type="ARBA" id="ARBA00010617"/>
    </source>
</evidence>
<dbReference type="GO" id="GO:0005506">
    <property type="term" value="F:iron ion binding"/>
    <property type="evidence" value="ECO:0007669"/>
    <property type="project" value="InterPro"/>
</dbReference>
<evidence type="ECO:0000313" key="5">
    <source>
        <dbReference type="EMBL" id="DBA00459.1"/>
    </source>
</evidence>
<dbReference type="EMBL" id="DAKRPA010000063">
    <property type="protein sequence ID" value="DBA00459.1"/>
    <property type="molecule type" value="Genomic_DNA"/>
</dbReference>
<organism evidence="5 6">
    <name type="scientific">Lagenidium giganteum</name>
    <dbReference type="NCBI Taxonomy" id="4803"/>
    <lineage>
        <taxon>Eukaryota</taxon>
        <taxon>Sar</taxon>
        <taxon>Stramenopiles</taxon>
        <taxon>Oomycota</taxon>
        <taxon>Peronosporomycetes</taxon>
        <taxon>Pythiales</taxon>
        <taxon>Pythiaceae</taxon>
    </lineage>
</organism>
<comment type="caution">
    <text evidence="5">The sequence shown here is derived from an EMBL/GenBank/DDBJ whole genome shotgun (WGS) entry which is preliminary data.</text>
</comment>
<dbReference type="Gene3D" id="1.10.630.10">
    <property type="entry name" value="Cytochrome P450"/>
    <property type="match status" value="1"/>
</dbReference>
<dbReference type="GO" id="GO:0020037">
    <property type="term" value="F:heme binding"/>
    <property type="evidence" value="ECO:0007669"/>
    <property type="project" value="InterPro"/>
</dbReference>
<keyword evidence="6" id="KW-1185">Reference proteome</keyword>
<dbReference type="AlphaFoldDB" id="A0AAV2Z336"/>
<gene>
    <name evidence="5" type="ORF">N0F65_002702</name>
</gene>
<dbReference type="Pfam" id="PF00067">
    <property type="entry name" value="p450"/>
    <property type="match status" value="1"/>
</dbReference>
<reference evidence="5" key="2">
    <citation type="journal article" date="2023" name="Microbiol Resour">
        <title>Decontamination and Annotation of the Draft Genome Sequence of the Oomycete Lagenidium giganteum ARSEF 373.</title>
        <authorList>
            <person name="Morgan W.R."/>
            <person name="Tartar A."/>
        </authorList>
    </citation>
    <scope>NUCLEOTIDE SEQUENCE</scope>
    <source>
        <strain evidence="5">ARSEF 373</strain>
    </source>
</reference>
<dbReference type="Proteomes" id="UP001146120">
    <property type="component" value="Unassembled WGS sequence"/>
</dbReference>
<dbReference type="PANTHER" id="PTHR24296">
    <property type="entry name" value="CYTOCHROME P450"/>
    <property type="match status" value="1"/>
</dbReference>
<evidence type="ECO:0000256" key="4">
    <source>
        <dbReference type="ARBA" id="ARBA00023004"/>
    </source>
</evidence>
<protein>
    <recommendedName>
        <fullName evidence="7">Cytochrome P450</fullName>
    </recommendedName>
</protein>
<reference evidence="5" key="1">
    <citation type="submission" date="2022-11" db="EMBL/GenBank/DDBJ databases">
        <authorList>
            <person name="Morgan W.R."/>
            <person name="Tartar A."/>
        </authorList>
    </citation>
    <scope>NUCLEOTIDE SEQUENCE</scope>
    <source>
        <strain evidence="5">ARSEF 373</strain>
    </source>
</reference>
<name>A0AAV2Z336_9STRA</name>
<dbReference type="InterPro" id="IPR036396">
    <property type="entry name" value="Cyt_P450_sf"/>
</dbReference>
<evidence type="ECO:0008006" key="7">
    <source>
        <dbReference type="Google" id="ProtNLM"/>
    </source>
</evidence>
<keyword evidence="3" id="KW-0560">Oxidoreductase</keyword>